<keyword evidence="2" id="KW-1185">Reference proteome</keyword>
<dbReference type="OrthoDB" id="2757033at2759"/>
<dbReference type="EMBL" id="MU128948">
    <property type="protein sequence ID" value="KAF9515631.1"/>
    <property type="molecule type" value="Genomic_DNA"/>
</dbReference>
<accession>A0A9P6DUQ9</accession>
<reference evidence="1" key="1">
    <citation type="journal article" date="2020" name="Nat. Commun.">
        <title>Large-scale genome sequencing of mycorrhizal fungi provides insights into the early evolution of symbiotic traits.</title>
        <authorList>
            <person name="Miyauchi S."/>
            <person name="Kiss E."/>
            <person name="Kuo A."/>
            <person name="Drula E."/>
            <person name="Kohler A."/>
            <person name="Sanchez-Garcia M."/>
            <person name="Morin E."/>
            <person name="Andreopoulos B."/>
            <person name="Barry K.W."/>
            <person name="Bonito G."/>
            <person name="Buee M."/>
            <person name="Carver A."/>
            <person name="Chen C."/>
            <person name="Cichocki N."/>
            <person name="Clum A."/>
            <person name="Culley D."/>
            <person name="Crous P.W."/>
            <person name="Fauchery L."/>
            <person name="Girlanda M."/>
            <person name="Hayes R.D."/>
            <person name="Keri Z."/>
            <person name="LaButti K."/>
            <person name="Lipzen A."/>
            <person name="Lombard V."/>
            <person name="Magnuson J."/>
            <person name="Maillard F."/>
            <person name="Murat C."/>
            <person name="Nolan M."/>
            <person name="Ohm R.A."/>
            <person name="Pangilinan J."/>
            <person name="Pereira M.F."/>
            <person name="Perotto S."/>
            <person name="Peter M."/>
            <person name="Pfister S."/>
            <person name="Riley R."/>
            <person name="Sitrit Y."/>
            <person name="Stielow J.B."/>
            <person name="Szollosi G."/>
            <person name="Zifcakova L."/>
            <person name="Stursova M."/>
            <person name="Spatafora J.W."/>
            <person name="Tedersoo L."/>
            <person name="Vaario L.M."/>
            <person name="Yamada A."/>
            <person name="Yan M."/>
            <person name="Wang P."/>
            <person name="Xu J."/>
            <person name="Bruns T."/>
            <person name="Baldrian P."/>
            <person name="Vilgalys R."/>
            <person name="Dunand C."/>
            <person name="Henrissat B."/>
            <person name="Grigoriev I.V."/>
            <person name="Hibbett D."/>
            <person name="Nagy L.G."/>
            <person name="Martin F.M."/>
        </authorList>
    </citation>
    <scope>NUCLEOTIDE SEQUENCE</scope>
    <source>
        <strain evidence="1">UP504</strain>
    </source>
</reference>
<protein>
    <submittedName>
        <fullName evidence="1">Uncharacterized protein</fullName>
    </submittedName>
</protein>
<sequence length="199" mass="22012">MPMMDCHDSLEPPPEAFSILPDPSLSVMDALKFSLPRMADIRNSEVAVSQWYSATPASSSALDVITMYSRANGKQGAHGWVPQAECVTVLSNILLQIFSSEDISETFGSTLHQCWLMSNSRNKCYVLMSSASFICMLAPSRPQTMCNLDNDSFILDGQANMKYCQLDRYSMHILRAVKELNKKKKAEKGLDGDEGGKAD</sequence>
<dbReference type="AlphaFoldDB" id="A0A9P6DUQ9"/>
<dbReference type="Proteomes" id="UP000886523">
    <property type="component" value="Unassembled WGS sequence"/>
</dbReference>
<name>A0A9P6DUQ9_9AGAM</name>
<comment type="caution">
    <text evidence="1">The sequence shown here is derived from an EMBL/GenBank/DDBJ whole genome shotgun (WGS) entry which is preliminary data.</text>
</comment>
<organism evidence="1 2">
    <name type="scientific">Hydnum rufescens UP504</name>
    <dbReference type="NCBI Taxonomy" id="1448309"/>
    <lineage>
        <taxon>Eukaryota</taxon>
        <taxon>Fungi</taxon>
        <taxon>Dikarya</taxon>
        <taxon>Basidiomycota</taxon>
        <taxon>Agaricomycotina</taxon>
        <taxon>Agaricomycetes</taxon>
        <taxon>Cantharellales</taxon>
        <taxon>Hydnaceae</taxon>
        <taxon>Hydnum</taxon>
    </lineage>
</organism>
<evidence type="ECO:0000313" key="1">
    <source>
        <dbReference type="EMBL" id="KAF9515631.1"/>
    </source>
</evidence>
<gene>
    <name evidence="1" type="ORF">BS47DRAFT_1484445</name>
</gene>
<proteinExistence type="predicted"/>
<evidence type="ECO:0000313" key="2">
    <source>
        <dbReference type="Proteomes" id="UP000886523"/>
    </source>
</evidence>